<keyword evidence="2" id="KW-1185">Reference proteome</keyword>
<evidence type="ECO:0000313" key="2">
    <source>
        <dbReference type="Proteomes" id="UP000215002"/>
    </source>
</evidence>
<organism evidence="1 2">
    <name type="scientific">Mucilaginibacter xinganensis</name>
    <dbReference type="NCBI Taxonomy" id="1234841"/>
    <lineage>
        <taxon>Bacteria</taxon>
        <taxon>Pseudomonadati</taxon>
        <taxon>Bacteroidota</taxon>
        <taxon>Sphingobacteriia</taxon>
        <taxon>Sphingobacteriales</taxon>
        <taxon>Sphingobacteriaceae</taxon>
        <taxon>Mucilaginibacter</taxon>
    </lineage>
</organism>
<dbReference type="KEGG" id="muc:MuYL_3219"/>
<reference evidence="1 2" key="1">
    <citation type="submission" date="2017-08" db="EMBL/GenBank/DDBJ databases">
        <title>Complete genome sequence of Mucilaginibacter sp. strain BJC16-A31.</title>
        <authorList>
            <consortium name="Henan University of Science and Technology"/>
            <person name="You X."/>
        </authorList>
    </citation>
    <scope>NUCLEOTIDE SEQUENCE [LARGE SCALE GENOMIC DNA]</scope>
    <source>
        <strain evidence="1 2">BJC16-A31</strain>
    </source>
</reference>
<dbReference type="EMBL" id="CP022743">
    <property type="protein sequence ID" value="ASU35104.1"/>
    <property type="molecule type" value="Genomic_DNA"/>
</dbReference>
<proteinExistence type="predicted"/>
<gene>
    <name evidence="1" type="ORF">MuYL_3219</name>
</gene>
<name>A0A223NZH8_9SPHI</name>
<dbReference type="OrthoDB" id="799366at2"/>
<sequence>MKYLKRVVRLCALVLFMTLAVAGIGMFGVAPILSKDRKLFADTESVTEARENTTSGNTIPDDVKF</sequence>
<accession>A0A223NZH8</accession>
<dbReference type="Proteomes" id="UP000215002">
    <property type="component" value="Chromosome"/>
</dbReference>
<dbReference type="AlphaFoldDB" id="A0A223NZH8"/>
<dbReference type="RefSeq" id="WP_157740860.1">
    <property type="nucleotide sequence ID" value="NZ_CP022743.1"/>
</dbReference>
<protein>
    <submittedName>
        <fullName evidence="1">Uncharacterized protein</fullName>
    </submittedName>
</protein>
<evidence type="ECO:0000313" key="1">
    <source>
        <dbReference type="EMBL" id="ASU35104.1"/>
    </source>
</evidence>